<organism evidence="3 4">
    <name type="scientific">Rubroshorea leprosula</name>
    <dbReference type="NCBI Taxonomy" id="152421"/>
    <lineage>
        <taxon>Eukaryota</taxon>
        <taxon>Viridiplantae</taxon>
        <taxon>Streptophyta</taxon>
        <taxon>Embryophyta</taxon>
        <taxon>Tracheophyta</taxon>
        <taxon>Spermatophyta</taxon>
        <taxon>Magnoliopsida</taxon>
        <taxon>eudicotyledons</taxon>
        <taxon>Gunneridae</taxon>
        <taxon>Pentapetalae</taxon>
        <taxon>rosids</taxon>
        <taxon>malvids</taxon>
        <taxon>Malvales</taxon>
        <taxon>Dipterocarpaceae</taxon>
        <taxon>Rubroshorea</taxon>
    </lineage>
</organism>
<feature type="repeat" description="PPR" evidence="2">
    <location>
        <begin position="107"/>
        <end position="141"/>
    </location>
</feature>
<feature type="repeat" description="PPR" evidence="2">
    <location>
        <begin position="345"/>
        <end position="379"/>
    </location>
</feature>
<dbReference type="Pfam" id="PF01535">
    <property type="entry name" value="PPR"/>
    <property type="match status" value="2"/>
</dbReference>
<dbReference type="Gene3D" id="1.25.40.10">
    <property type="entry name" value="Tetratricopeptide repeat domain"/>
    <property type="match status" value="5"/>
</dbReference>
<dbReference type="NCBIfam" id="TIGR00756">
    <property type="entry name" value="PPR"/>
    <property type="match status" value="4"/>
</dbReference>
<feature type="repeat" description="PPR" evidence="2">
    <location>
        <begin position="243"/>
        <end position="278"/>
    </location>
</feature>
<dbReference type="SUPFAM" id="SSF48452">
    <property type="entry name" value="TPR-like"/>
    <property type="match status" value="1"/>
</dbReference>
<evidence type="ECO:0000313" key="4">
    <source>
        <dbReference type="Proteomes" id="UP001054252"/>
    </source>
</evidence>
<name>A0AAV5LHJ6_9ROSI</name>
<dbReference type="PANTHER" id="PTHR47926:SF535">
    <property type="entry name" value="PENTACOTRIPEPTIDE-REPEAT REGION OF PRORP DOMAIN-CONTAINING PROTEIN"/>
    <property type="match status" value="1"/>
</dbReference>
<dbReference type="GO" id="GO:0009451">
    <property type="term" value="P:RNA modification"/>
    <property type="evidence" value="ECO:0007669"/>
    <property type="project" value="InterPro"/>
</dbReference>
<feature type="repeat" description="PPR" evidence="2">
    <location>
        <begin position="181"/>
        <end position="215"/>
    </location>
</feature>
<dbReference type="FunFam" id="1.25.40.10:FF:000090">
    <property type="entry name" value="Pentatricopeptide repeat-containing protein, chloroplastic"/>
    <property type="match status" value="1"/>
</dbReference>
<proteinExistence type="predicted"/>
<dbReference type="InterPro" id="IPR046960">
    <property type="entry name" value="PPR_At4g14850-like_plant"/>
</dbReference>
<reference evidence="3 4" key="1">
    <citation type="journal article" date="2021" name="Commun. Biol.">
        <title>The genome of Shorea leprosula (Dipterocarpaceae) highlights the ecological relevance of drought in aseasonal tropical rainforests.</title>
        <authorList>
            <person name="Ng K.K.S."/>
            <person name="Kobayashi M.J."/>
            <person name="Fawcett J.A."/>
            <person name="Hatakeyama M."/>
            <person name="Paape T."/>
            <person name="Ng C.H."/>
            <person name="Ang C.C."/>
            <person name="Tnah L.H."/>
            <person name="Lee C.T."/>
            <person name="Nishiyama T."/>
            <person name="Sese J."/>
            <person name="O'Brien M.J."/>
            <person name="Copetti D."/>
            <person name="Mohd Noor M.I."/>
            <person name="Ong R.C."/>
            <person name="Putra M."/>
            <person name="Sireger I.Z."/>
            <person name="Indrioko S."/>
            <person name="Kosugi Y."/>
            <person name="Izuno A."/>
            <person name="Isagi Y."/>
            <person name="Lee S.L."/>
            <person name="Shimizu K.K."/>
        </authorList>
    </citation>
    <scope>NUCLEOTIDE SEQUENCE [LARGE SCALE GENOMIC DNA]</scope>
    <source>
        <strain evidence="3">214</strain>
    </source>
</reference>
<dbReference type="Pfam" id="PF20431">
    <property type="entry name" value="E_motif"/>
    <property type="match status" value="1"/>
</dbReference>
<accession>A0AAV5LHJ6</accession>
<gene>
    <name evidence="3" type="ORF">SLEP1_g44909</name>
</gene>
<protein>
    <recommendedName>
        <fullName evidence="5">Pentatricopeptide repeat-containing protein</fullName>
    </recommendedName>
</protein>
<dbReference type="GO" id="GO:0003723">
    <property type="term" value="F:RNA binding"/>
    <property type="evidence" value="ECO:0007669"/>
    <property type="project" value="InterPro"/>
</dbReference>
<keyword evidence="4" id="KW-1185">Reference proteome</keyword>
<evidence type="ECO:0000256" key="2">
    <source>
        <dbReference type="PROSITE-ProRule" id="PRU00708"/>
    </source>
</evidence>
<dbReference type="AlphaFoldDB" id="A0AAV5LHJ6"/>
<dbReference type="EMBL" id="BPVZ01000118">
    <property type="protein sequence ID" value="GKV36818.1"/>
    <property type="molecule type" value="Genomic_DNA"/>
</dbReference>
<dbReference type="PROSITE" id="PS51375">
    <property type="entry name" value="PPR"/>
    <property type="match status" value="5"/>
</dbReference>
<evidence type="ECO:0000313" key="3">
    <source>
        <dbReference type="EMBL" id="GKV36818.1"/>
    </source>
</evidence>
<keyword evidence="1" id="KW-0677">Repeat</keyword>
<dbReference type="PANTHER" id="PTHR47926">
    <property type="entry name" value="PENTATRICOPEPTIDE REPEAT-CONTAINING PROTEIN"/>
    <property type="match status" value="1"/>
</dbReference>
<dbReference type="InterPro" id="IPR002885">
    <property type="entry name" value="PPR_rpt"/>
</dbReference>
<comment type="caution">
    <text evidence="3">The sequence shown here is derived from an EMBL/GenBank/DDBJ whole genome shotgun (WGS) entry which is preliminary data.</text>
</comment>
<sequence length="530" mass="59006">MKNGKLLTIRPSIFSSLHNHSTLALPIHSFPPESHVHTHPTAASLAPALQHFINSDTPFHGQKIHTHIIKSGYTPNTNISIKLLILYLKCVCLRYARQVFDELPQRTLSAYNYMINGYLKHGQIEESLDLVRRMVISGEAPDAFTFSMVLKASTCTSKMLLPHSLGRAVHAQMLKLDIEPDEVLYTVLVDSYVKSGKVGYARTVFDMMLEKNVICSTSMISGYMNQGSIEEAEIIFQRTTEKDVVVFNAMIEGYSKSVLTARKALETYVDMQRLNFRPNISTFASIIGACSVLTAAEIGQQIQCQVMKTELFTDIKMGSALVDMYAKCGRIEDARRIFDNMSEKNVFTWTSMIDGYGKNGDPNEALELFYTMQQCRVQPNDVTFLGALSACGHAGLLDRGCEIFESMEKDYSVKPNMEHYACMVDLLGRAGSLHQAWEFVMGMPKKPNSDVWAALLSSCRLHGDVEMAGVAANELFKLNADGRPGAYVALSNTLAAAGKWEYVSELREIMKVRGILKNTGHSWIGTEDGL</sequence>
<feature type="repeat" description="PPR" evidence="2">
    <location>
        <begin position="314"/>
        <end position="344"/>
    </location>
</feature>
<dbReference type="InterPro" id="IPR011990">
    <property type="entry name" value="TPR-like_helical_dom_sf"/>
</dbReference>
<dbReference type="InterPro" id="IPR046848">
    <property type="entry name" value="E_motif"/>
</dbReference>
<dbReference type="Proteomes" id="UP001054252">
    <property type="component" value="Unassembled WGS sequence"/>
</dbReference>
<evidence type="ECO:0000256" key="1">
    <source>
        <dbReference type="ARBA" id="ARBA00022737"/>
    </source>
</evidence>
<dbReference type="Pfam" id="PF13041">
    <property type="entry name" value="PPR_2"/>
    <property type="match status" value="3"/>
</dbReference>
<evidence type="ECO:0008006" key="5">
    <source>
        <dbReference type="Google" id="ProtNLM"/>
    </source>
</evidence>